<dbReference type="InterPro" id="IPR009057">
    <property type="entry name" value="Homeodomain-like_sf"/>
</dbReference>
<evidence type="ECO:0000256" key="4">
    <source>
        <dbReference type="SAM" id="MobiDB-lite"/>
    </source>
</evidence>
<dbReference type="PANTHER" id="PTHR46796">
    <property type="entry name" value="HTH-TYPE TRANSCRIPTIONAL ACTIVATOR RHAS-RELATED"/>
    <property type="match status" value="1"/>
</dbReference>
<sequence length="270" mass="29312">MLETVVCLDEPPVVTSVGFAVHGLSGHTDVFRLPDLWQLHLYRYAADLTVDGTHHAIRPGRVSLVPPATTVRYRYRGRSEHLYAHLSLPTTGRPHTVPVMQDAGPELPVLSALMHQALAAWPSTPVRAAAEIWATLWRVAHLTPPGPQGRRDGRHPAVNAAIAHIEAHLADPLTVPGIARAAGVSHNHLTRLFRAHTGTTVVAYVRQRRIARARHLLRESTLSISAIATQVGIPDLQAFNKACRRELGASPRAVRHGGGPTASPPPARPR</sequence>
<organism evidence="6 7">
    <name type="scientific">Streptomyces millisiae</name>
    <dbReference type="NCBI Taxonomy" id="3075542"/>
    <lineage>
        <taxon>Bacteria</taxon>
        <taxon>Bacillati</taxon>
        <taxon>Actinomycetota</taxon>
        <taxon>Actinomycetes</taxon>
        <taxon>Kitasatosporales</taxon>
        <taxon>Streptomycetaceae</taxon>
        <taxon>Streptomyces</taxon>
    </lineage>
</organism>
<keyword evidence="7" id="KW-1185">Reference proteome</keyword>
<gene>
    <name evidence="6" type="ORF">RNC47_09165</name>
</gene>
<name>A0ABU2LLP5_9ACTN</name>
<dbReference type="RefSeq" id="WP_311597220.1">
    <property type="nucleotide sequence ID" value="NZ_JAVREM010000006.1"/>
</dbReference>
<evidence type="ECO:0000313" key="6">
    <source>
        <dbReference type="EMBL" id="MDT0318503.1"/>
    </source>
</evidence>
<dbReference type="SUPFAM" id="SSF46689">
    <property type="entry name" value="Homeodomain-like"/>
    <property type="match status" value="2"/>
</dbReference>
<evidence type="ECO:0000256" key="3">
    <source>
        <dbReference type="ARBA" id="ARBA00023163"/>
    </source>
</evidence>
<dbReference type="SMART" id="SM00342">
    <property type="entry name" value="HTH_ARAC"/>
    <property type="match status" value="1"/>
</dbReference>
<dbReference type="InterPro" id="IPR018060">
    <property type="entry name" value="HTH_AraC"/>
</dbReference>
<dbReference type="InterPro" id="IPR050204">
    <property type="entry name" value="AraC_XylS_family_regulators"/>
</dbReference>
<dbReference type="Gene3D" id="1.10.10.60">
    <property type="entry name" value="Homeodomain-like"/>
    <property type="match status" value="1"/>
</dbReference>
<dbReference type="EMBL" id="JAVREM010000006">
    <property type="protein sequence ID" value="MDT0318503.1"/>
    <property type="molecule type" value="Genomic_DNA"/>
</dbReference>
<dbReference type="Proteomes" id="UP001183420">
    <property type="component" value="Unassembled WGS sequence"/>
</dbReference>
<keyword evidence="2" id="KW-0238">DNA-binding</keyword>
<keyword evidence="3" id="KW-0804">Transcription</keyword>
<evidence type="ECO:0000256" key="1">
    <source>
        <dbReference type="ARBA" id="ARBA00023015"/>
    </source>
</evidence>
<keyword evidence="1" id="KW-0805">Transcription regulation</keyword>
<comment type="caution">
    <text evidence="6">The sequence shown here is derived from an EMBL/GenBank/DDBJ whole genome shotgun (WGS) entry which is preliminary data.</text>
</comment>
<evidence type="ECO:0000259" key="5">
    <source>
        <dbReference type="PROSITE" id="PS01124"/>
    </source>
</evidence>
<accession>A0ABU2LLP5</accession>
<evidence type="ECO:0000256" key="2">
    <source>
        <dbReference type="ARBA" id="ARBA00023125"/>
    </source>
</evidence>
<feature type="domain" description="HTH araC/xylS-type" evidence="5">
    <location>
        <begin position="159"/>
        <end position="257"/>
    </location>
</feature>
<proteinExistence type="predicted"/>
<reference evidence="7" key="1">
    <citation type="submission" date="2023-07" db="EMBL/GenBank/DDBJ databases">
        <title>30 novel species of actinomycetes from the DSMZ collection.</title>
        <authorList>
            <person name="Nouioui I."/>
        </authorList>
    </citation>
    <scope>NUCLEOTIDE SEQUENCE [LARGE SCALE GENOMIC DNA]</scope>
    <source>
        <strain evidence="7">DSM 44918</strain>
    </source>
</reference>
<feature type="region of interest" description="Disordered" evidence="4">
    <location>
        <begin position="249"/>
        <end position="270"/>
    </location>
</feature>
<dbReference type="PROSITE" id="PS01124">
    <property type="entry name" value="HTH_ARAC_FAMILY_2"/>
    <property type="match status" value="1"/>
</dbReference>
<evidence type="ECO:0000313" key="7">
    <source>
        <dbReference type="Proteomes" id="UP001183420"/>
    </source>
</evidence>
<dbReference type="Pfam" id="PF12833">
    <property type="entry name" value="HTH_18"/>
    <property type="match status" value="1"/>
</dbReference>
<protein>
    <submittedName>
        <fullName evidence="6">Helix-turn-helix transcriptional regulator</fullName>
    </submittedName>
</protein>